<keyword evidence="3" id="KW-1185">Reference proteome</keyword>
<feature type="transmembrane region" description="Helical" evidence="1">
    <location>
        <begin position="61"/>
        <end position="83"/>
    </location>
</feature>
<feature type="transmembrane region" description="Helical" evidence="1">
    <location>
        <begin position="27"/>
        <end position="49"/>
    </location>
</feature>
<dbReference type="Pfam" id="PF15860">
    <property type="entry name" value="DUF4728"/>
    <property type="match status" value="1"/>
</dbReference>
<dbReference type="AlphaFoldDB" id="A0AAV4U125"/>
<comment type="caution">
    <text evidence="2">The sequence shown here is derived from an EMBL/GenBank/DDBJ whole genome shotgun (WGS) entry which is preliminary data.</text>
</comment>
<sequence>METVQLPLSTFSFGESESDLSDNRNFLIPWLVCVSVATFLDIFLCFYFIAKDTSDSFHTVLFITDFIFSALNVYCILCVISQYQEYTAGRAGQKTV</sequence>
<evidence type="ECO:0000313" key="2">
    <source>
        <dbReference type="EMBL" id="GIY51494.1"/>
    </source>
</evidence>
<keyword evidence="1" id="KW-0812">Transmembrane</keyword>
<dbReference type="PANTHER" id="PTHR36694">
    <property type="entry name" value="PASIFLORA 1, ISOFORM A-RELATED"/>
    <property type="match status" value="1"/>
</dbReference>
<keyword evidence="1" id="KW-1133">Transmembrane helix</keyword>
<name>A0AAV4U125_CAEEX</name>
<gene>
    <name evidence="2" type="primary">AVEN_210174_1</name>
    <name evidence="2" type="ORF">CEXT_656281</name>
</gene>
<dbReference type="InterPro" id="IPR031720">
    <property type="entry name" value="DUF4728"/>
</dbReference>
<dbReference type="Proteomes" id="UP001054945">
    <property type="component" value="Unassembled WGS sequence"/>
</dbReference>
<organism evidence="2 3">
    <name type="scientific">Caerostris extrusa</name>
    <name type="common">Bark spider</name>
    <name type="synonym">Caerostris bankana</name>
    <dbReference type="NCBI Taxonomy" id="172846"/>
    <lineage>
        <taxon>Eukaryota</taxon>
        <taxon>Metazoa</taxon>
        <taxon>Ecdysozoa</taxon>
        <taxon>Arthropoda</taxon>
        <taxon>Chelicerata</taxon>
        <taxon>Arachnida</taxon>
        <taxon>Araneae</taxon>
        <taxon>Araneomorphae</taxon>
        <taxon>Entelegynae</taxon>
        <taxon>Araneoidea</taxon>
        <taxon>Araneidae</taxon>
        <taxon>Caerostris</taxon>
    </lineage>
</organism>
<keyword evidence="1" id="KW-0472">Membrane</keyword>
<evidence type="ECO:0000256" key="1">
    <source>
        <dbReference type="SAM" id="Phobius"/>
    </source>
</evidence>
<protein>
    <submittedName>
        <fullName evidence="2">Uncharacterized protein</fullName>
    </submittedName>
</protein>
<dbReference type="PANTHER" id="PTHR36694:SF11">
    <property type="entry name" value="LP21121P-RELATED"/>
    <property type="match status" value="1"/>
</dbReference>
<evidence type="ECO:0000313" key="3">
    <source>
        <dbReference type="Proteomes" id="UP001054945"/>
    </source>
</evidence>
<accession>A0AAV4U125</accession>
<dbReference type="EMBL" id="BPLR01012118">
    <property type="protein sequence ID" value="GIY51494.1"/>
    <property type="molecule type" value="Genomic_DNA"/>
</dbReference>
<proteinExistence type="predicted"/>
<reference evidence="2 3" key="1">
    <citation type="submission" date="2021-06" db="EMBL/GenBank/DDBJ databases">
        <title>Caerostris extrusa draft genome.</title>
        <authorList>
            <person name="Kono N."/>
            <person name="Arakawa K."/>
        </authorList>
    </citation>
    <scope>NUCLEOTIDE SEQUENCE [LARGE SCALE GENOMIC DNA]</scope>
</reference>